<evidence type="ECO:0000256" key="3">
    <source>
        <dbReference type="RuleBase" id="RU000363"/>
    </source>
</evidence>
<protein>
    <submittedName>
        <fullName evidence="4">Uncharacterized protein</fullName>
    </submittedName>
</protein>
<accession>A0A6N2MEA5</accession>
<keyword evidence="2" id="KW-0560">Oxidoreductase</keyword>
<dbReference type="InterPro" id="IPR036291">
    <property type="entry name" value="NAD(P)-bd_dom_sf"/>
</dbReference>
<sequence>MKETLRYLAGIAGPSGYGSNSTAEQVIKDYACSDPLHLTAIITVIIIIIFPKGATSGIGVETARALAKKGLRIVIPARDLRKADELKEVIRKESPKAEIIIFETDISSFVSVKRFCSGFLALGLPLNILINNAGIYSQKLEFSEDKIEMTFATNYLGHFLLTELLLEKMIETAEKTGIQGRVINLSSAIHSWVRRDAFCFNNMLNPRNYDGTSAYSQSKLANILHVKEVATKLQARNARVTINAVHPGIVKTGIMRESYKGFITDSLYFTASKLLKSTSQGASTTCYVALSPQVEGVSGKYFADCNESDCSALANDELEAQKLWMQTSALLQRYLYPPPA</sequence>
<reference evidence="4" key="1">
    <citation type="submission" date="2019-03" db="EMBL/GenBank/DDBJ databases">
        <authorList>
            <person name="Mank J."/>
            <person name="Almeida P."/>
        </authorList>
    </citation>
    <scope>NUCLEOTIDE SEQUENCE</scope>
    <source>
        <strain evidence="4">78183</strain>
    </source>
</reference>
<dbReference type="PANTHER" id="PTHR24320:SF198">
    <property type="entry name" value="NAD(P)-BINDING ROSSMANN-FOLD SUPERFAMILY PROTEIN"/>
    <property type="match status" value="1"/>
</dbReference>
<dbReference type="InterPro" id="IPR002347">
    <property type="entry name" value="SDR_fam"/>
</dbReference>
<dbReference type="EMBL" id="CAADRP010001785">
    <property type="protein sequence ID" value="VFU52148.1"/>
    <property type="molecule type" value="Genomic_DNA"/>
</dbReference>
<dbReference type="Gene3D" id="3.40.50.720">
    <property type="entry name" value="NAD(P)-binding Rossmann-like Domain"/>
    <property type="match status" value="1"/>
</dbReference>
<name>A0A6N2MEA5_SALVM</name>
<gene>
    <name evidence="4" type="ORF">SVIM_LOCUS355950</name>
</gene>
<dbReference type="PRINTS" id="PR00081">
    <property type="entry name" value="GDHRDH"/>
</dbReference>
<dbReference type="SUPFAM" id="SSF51735">
    <property type="entry name" value="NAD(P)-binding Rossmann-fold domains"/>
    <property type="match status" value="1"/>
</dbReference>
<comment type="similarity">
    <text evidence="1 3">Belongs to the short-chain dehydrogenases/reductases (SDR) family.</text>
</comment>
<dbReference type="CDD" id="cd05327">
    <property type="entry name" value="retinol-DH_like_SDR_c_like"/>
    <property type="match status" value="1"/>
</dbReference>
<evidence type="ECO:0000256" key="1">
    <source>
        <dbReference type="ARBA" id="ARBA00006484"/>
    </source>
</evidence>
<evidence type="ECO:0000313" key="4">
    <source>
        <dbReference type="EMBL" id="VFU52148.1"/>
    </source>
</evidence>
<dbReference type="PANTHER" id="PTHR24320">
    <property type="entry name" value="RETINOL DEHYDROGENASE"/>
    <property type="match status" value="1"/>
</dbReference>
<dbReference type="GO" id="GO:0016491">
    <property type="term" value="F:oxidoreductase activity"/>
    <property type="evidence" value="ECO:0007669"/>
    <property type="project" value="UniProtKB-KW"/>
</dbReference>
<proteinExistence type="inferred from homology"/>
<dbReference type="Pfam" id="PF00106">
    <property type="entry name" value="adh_short"/>
    <property type="match status" value="1"/>
</dbReference>
<dbReference type="PRINTS" id="PR00080">
    <property type="entry name" value="SDRFAMILY"/>
</dbReference>
<dbReference type="AlphaFoldDB" id="A0A6N2MEA5"/>
<organism evidence="4">
    <name type="scientific">Salix viminalis</name>
    <name type="common">Common osier</name>
    <name type="synonym">Basket willow</name>
    <dbReference type="NCBI Taxonomy" id="40686"/>
    <lineage>
        <taxon>Eukaryota</taxon>
        <taxon>Viridiplantae</taxon>
        <taxon>Streptophyta</taxon>
        <taxon>Embryophyta</taxon>
        <taxon>Tracheophyta</taxon>
        <taxon>Spermatophyta</taxon>
        <taxon>Magnoliopsida</taxon>
        <taxon>eudicotyledons</taxon>
        <taxon>Gunneridae</taxon>
        <taxon>Pentapetalae</taxon>
        <taxon>rosids</taxon>
        <taxon>fabids</taxon>
        <taxon>Malpighiales</taxon>
        <taxon>Salicaceae</taxon>
        <taxon>Saliceae</taxon>
        <taxon>Salix</taxon>
    </lineage>
</organism>
<evidence type="ECO:0000256" key="2">
    <source>
        <dbReference type="ARBA" id="ARBA00023002"/>
    </source>
</evidence>